<feature type="compositionally biased region" description="Basic residues" evidence="4">
    <location>
        <begin position="396"/>
        <end position="406"/>
    </location>
</feature>
<dbReference type="WBParaSite" id="ASIM_0000092801-mRNA-1">
    <property type="protein sequence ID" value="ASIM_0000092801-mRNA-1"/>
    <property type="gene ID" value="ASIM_0000092801"/>
</dbReference>
<evidence type="ECO:0000256" key="2">
    <source>
        <dbReference type="ARBA" id="ARBA00022803"/>
    </source>
</evidence>
<name>A0A0M3J092_ANISI</name>
<evidence type="ECO:0000313" key="5">
    <source>
        <dbReference type="WBParaSite" id="ASIM_0000092801-mRNA-1"/>
    </source>
</evidence>
<feature type="compositionally biased region" description="Basic and acidic residues" evidence="4">
    <location>
        <begin position="503"/>
        <end position="526"/>
    </location>
</feature>
<dbReference type="InterPro" id="IPR011990">
    <property type="entry name" value="TPR-like_helical_dom_sf"/>
</dbReference>
<reference evidence="5" key="1">
    <citation type="submission" date="2017-02" db="UniProtKB">
        <authorList>
            <consortium name="WormBaseParasite"/>
        </authorList>
    </citation>
    <scope>IDENTIFICATION</scope>
</reference>
<proteinExistence type="predicted"/>
<evidence type="ECO:0000256" key="1">
    <source>
        <dbReference type="ARBA" id="ARBA00022737"/>
    </source>
</evidence>
<feature type="coiled-coil region" evidence="3">
    <location>
        <begin position="275"/>
        <end position="338"/>
    </location>
</feature>
<organism evidence="5">
    <name type="scientific">Anisakis simplex</name>
    <name type="common">Herring worm</name>
    <dbReference type="NCBI Taxonomy" id="6269"/>
    <lineage>
        <taxon>Eukaryota</taxon>
        <taxon>Metazoa</taxon>
        <taxon>Ecdysozoa</taxon>
        <taxon>Nematoda</taxon>
        <taxon>Chromadorea</taxon>
        <taxon>Rhabditida</taxon>
        <taxon>Spirurina</taxon>
        <taxon>Ascaridomorpha</taxon>
        <taxon>Ascaridoidea</taxon>
        <taxon>Anisakidae</taxon>
        <taxon>Anisakis</taxon>
        <taxon>Anisakis simplex complex</taxon>
    </lineage>
</organism>
<dbReference type="GO" id="GO:0016593">
    <property type="term" value="C:Cdc73/Paf1 complex"/>
    <property type="evidence" value="ECO:0007669"/>
    <property type="project" value="TreeGrafter"/>
</dbReference>
<dbReference type="SUPFAM" id="SSF48452">
    <property type="entry name" value="TPR-like"/>
    <property type="match status" value="1"/>
</dbReference>
<dbReference type="Gene3D" id="1.25.40.10">
    <property type="entry name" value="Tetratricopeptide repeat domain"/>
    <property type="match status" value="1"/>
</dbReference>
<dbReference type="AlphaFoldDB" id="A0A0M3J092"/>
<feature type="compositionally biased region" description="Basic and acidic residues" evidence="4">
    <location>
        <begin position="430"/>
        <end position="443"/>
    </location>
</feature>
<keyword evidence="1" id="KW-0677">Repeat</keyword>
<dbReference type="GO" id="GO:0000993">
    <property type="term" value="F:RNA polymerase II complex binding"/>
    <property type="evidence" value="ECO:0007669"/>
    <property type="project" value="TreeGrafter"/>
</dbReference>
<evidence type="ECO:0000256" key="3">
    <source>
        <dbReference type="SAM" id="Coils"/>
    </source>
</evidence>
<sequence length="583" mass="66888">LLIQEAMSVNQTHADAWTLIGNLHMSKCEWAPAQKKFEYILKLNDYHNDAYSLVALGNVWLETLSSVHRKREKDKDYRERALMMYSKALKVHPKNIWAANGIGCIIAQKGAIQEARDIFAQVREATAEFCDVWVNIAHIYMEQKQYVAAIQMYDNCVKKFKRFNDVPLMQYMARAYYKAGKLDECRFMLEKAQIESPDNLMVKFNYAFVLQKLATQTLRDEKSSLEMVNGAVSDLKTAESIFTYISDNRDETMSQARLVSRSTSANEARCCSDLLKQAQTYVQRAKAQDEEEQRQRQRQEDERLALRRQQEIEAKEREEKTRRELEALKQLRQDFVQKTKDFLRLPTIVEEKRSRSGGGGGRRRRDRDGGEDFVNDSSDMGDWVNEDGTGEPKKKTTERKRARKRRDHSDGNESGNDESGRKERRRKKRARDERRADEFELSAKQKAKVKSREFVASSEDSSSDDANNKPSTAAMARADSDNDEENDTRRKRFSGSDSSDAGDGDKSRIRAHSSSEHETDMEHEGEAPEVNNSLSESDEDRALPSSDDNDSDRQDNQHTSAAGKSNKKRIVSSEDDDPQSDSD</sequence>
<dbReference type="SMART" id="SM00028">
    <property type="entry name" value="TPR"/>
    <property type="match status" value="3"/>
</dbReference>
<dbReference type="InterPro" id="IPR019734">
    <property type="entry name" value="TPR_rpt"/>
</dbReference>
<dbReference type="InterPro" id="IPR031101">
    <property type="entry name" value="Ctr9"/>
</dbReference>
<dbReference type="PANTHER" id="PTHR14027:SF2">
    <property type="entry name" value="RNA POLYMERASE-ASSOCIATED PROTEIN CTR9 HOMOLOG"/>
    <property type="match status" value="1"/>
</dbReference>
<feature type="region of interest" description="Disordered" evidence="4">
    <location>
        <begin position="347"/>
        <end position="583"/>
    </location>
</feature>
<feature type="compositionally biased region" description="Acidic residues" evidence="4">
    <location>
        <begin position="573"/>
        <end position="583"/>
    </location>
</feature>
<keyword evidence="3" id="KW-0175">Coiled coil</keyword>
<keyword evidence="2" id="KW-0802">TPR repeat</keyword>
<dbReference type="PANTHER" id="PTHR14027">
    <property type="entry name" value="RNA POLYMERASE-ASSOCIATED PROTEIN CTR9"/>
    <property type="match status" value="1"/>
</dbReference>
<dbReference type="GO" id="GO:0006355">
    <property type="term" value="P:regulation of DNA-templated transcription"/>
    <property type="evidence" value="ECO:0007669"/>
    <property type="project" value="InterPro"/>
</dbReference>
<dbReference type="GO" id="GO:0006368">
    <property type="term" value="P:transcription elongation by RNA polymerase II"/>
    <property type="evidence" value="ECO:0007669"/>
    <property type="project" value="TreeGrafter"/>
</dbReference>
<protein>
    <submittedName>
        <fullName evidence="5">RNA polymerase-associated protein CTR9 homolog (inferred by orthology to a human protein)</fullName>
    </submittedName>
</protein>
<accession>A0A0M3J092</accession>
<dbReference type="Pfam" id="PF14559">
    <property type="entry name" value="TPR_19"/>
    <property type="match status" value="1"/>
</dbReference>
<evidence type="ECO:0000256" key="4">
    <source>
        <dbReference type="SAM" id="MobiDB-lite"/>
    </source>
</evidence>